<protein>
    <submittedName>
        <fullName evidence="2">Uncharacterized protein</fullName>
    </submittedName>
</protein>
<reference evidence="2" key="2">
    <citation type="journal article" date="2018" name="Environ. Sci. Technol.">
        <title>The Toxicogenome of Hyalella azteca: A Model for Sediment Ecotoxicology and Evolutionary Toxicology.</title>
        <authorList>
            <person name="Poynton H.C."/>
            <person name="Hasenbein S."/>
            <person name="Benoit J.B."/>
            <person name="Sepulveda M.S."/>
            <person name="Poelchau M.F."/>
            <person name="Hughes D.S.T."/>
            <person name="Murali S.C."/>
            <person name="Chen S."/>
            <person name="Glastad K.M."/>
            <person name="Goodisman M.A.D."/>
            <person name="Werren J.H."/>
            <person name="Vineis J.H."/>
            <person name="Bowen J.L."/>
            <person name="Friedrich M."/>
            <person name="Jones J."/>
            <person name="Robertson H.M."/>
            <person name="Feyereisen R."/>
            <person name="Mechler-Hickson A."/>
            <person name="Mathers N."/>
            <person name="Lee C.E."/>
            <person name="Colbourne J.K."/>
            <person name="Biales A."/>
            <person name="Johnston J.S."/>
            <person name="Wellborn G.A."/>
            <person name="Rosendale A.J."/>
            <person name="Cridge A.G."/>
            <person name="Munoz-Torres M.C."/>
            <person name="Bain P.A."/>
            <person name="Manny A.R."/>
            <person name="Major K.M."/>
            <person name="Lambert F.N."/>
            <person name="Vulpe C.D."/>
            <person name="Tuck P."/>
            <person name="Blalock B.J."/>
            <person name="Lin Y.Y."/>
            <person name="Smith M.E."/>
            <person name="Ochoa-Acuna H."/>
            <person name="Chen M.M."/>
            <person name="Childers C.P."/>
            <person name="Qu J."/>
            <person name="Dugan S."/>
            <person name="Lee S.L."/>
            <person name="Chao H."/>
            <person name="Dinh H."/>
            <person name="Han Y."/>
            <person name="Doddapaneni H."/>
            <person name="Worley K.C."/>
            <person name="Muzny D.M."/>
            <person name="Gibbs R.A."/>
            <person name="Richards S."/>
        </authorList>
    </citation>
    <scope>NUCLEOTIDE SEQUENCE</scope>
    <source>
        <strain evidence="2">HAZT.00-mixed</strain>
        <tissue evidence="2">Whole organism</tissue>
    </source>
</reference>
<evidence type="ECO:0000313" key="2">
    <source>
        <dbReference type="EMBL" id="KAA0195682.1"/>
    </source>
</evidence>
<feature type="region of interest" description="Disordered" evidence="1">
    <location>
        <begin position="164"/>
        <end position="214"/>
    </location>
</feature>
<feature type="region of interest" description="Disordered" evidence="1">
    <location>
        <begin position="66"/>
        <end position="86"/>
    </location>
</feature>
<proteinExistence type="predicted"/>
<evidence type="ECO:0000256" key="1">
    <source>
        <dbReference type="SAM" id="MobiDB-lite"/>
    </source>
</evidence>
<dbReference type="OrthoDB" id="6364363at2759"/>
<accession>A0A6A0H1R9</accession>
<feature type="compositionally biased region" description="Basic and acidic residues" evidence="1">
    <location>
        <begin position="66"/>
        <end position="75"/>
    </location>
</feature>
<feature type="compositionally biased region" description="Low complexity" evidence="1">
    <location>
        <begin position="184"/>
        <end position="214"/>
    </location>
</feature>
<reference evidence="2" key="1">
    <citation type="submission" date="2014-08" db="EMBL/GenBank/DDBJ databases">
        <authorList>
            <person name="Murali S."/>
            <person name="Richards S."/>
            <person name="Bandaranaike D."/>
            <person name="Bellair M."/>
            <person name="Blankenburg K."/>
            <person name="Chao H."/>
            <person name="Dinh H."/>
            <person name="Doddapaneni H."/>
            <person name="Dugan-Rocha S."/>
            <person name="Elkadiri S."/>
            <person name="Gnanaolivu R."/>
            <person name="Hughes D."/>
            <person name="Lee S."/>
            <person name="Li M."/>
            <person name="Ming W."/>
            <person name="Munidasa M."/>
            <person name="Muniz J."/>
            <person name="Nguyen L."/>
            <person name="Osuji N."/>
            <person name="Pu L.-L."/>
            <person name="Puazo M."/>
            <person name="Skinner E."/>
            <person name="Qu C."/>
            <person name="Quiroz J."/>
            <person name="Raj R."/>
            <person name="Weissenberger G."/>
            <person name="Xin Y."/>
            <person name="Zou X."/>
            <person name="Han Y."/>
            <person name="Worley K."/>
            <person name="Muzny D."/>
            <person name="Gibbs R."/>
        </authorList>
    </citation>
    <scope>NUCLEOTIDE SEQUENCE</scope>
    <source>
        <strain evidence="2">HAZT.00-mixed</strain>
        <tissue evidence="2">Whole organism</tissue>
    </source>
</reference>
<dbReference type="EMBL" id="JQDR03009423">
    <property type="protein sequence ID" value="KAA0195682.1"/>
    <property type="molecule type" value="Genomic_DNA"/>
</dbReference>
<organism evidence="2">
    <name type="scientific">Hyalella azteca</name>
    <name type="common">Amphipod</name>
    <dbReference type="NCBI Taxonomy" id="294128"/>
    <lineage>
        <taxon>Eukaryota</taxon>
        <taxon>Metazoa</taxon>
        <taxon>Ecdysozoa</taxon>
        <taxon>Arthropoda</taxon>
        <taxon>Crustacea</taxon>
        <taxon>Multicrustacea</taxon>
        <taxon>Malacostraca</taxon>
        <taxon>Eumalacostraca</taxon>
        <taxon>Peracarida</taxon>
        <taxon>Amphipoda</taxon>
        <taxon>Senticaudata</taxon>
        <taxon>Talitrida</taxon>
        <taxon>Talitroidea</taxon>
        <taxon>Hyalellidae</taxon>
        <taxon>Hyalella</taxon>
    </lineage>
</organism>
<dbReference type="Proteomes" id="UP000711488">
    <property type="component" value="Unassembled WGS sequence"/>
</dbReference>
<dbReference type="AlphaFoldDB" id="A0A6A0H1R9"/>
<feature type="non-terminal residue" evidence="2">
    <location>
        <position position="361"/>
    </location>
</feature>
<name>A0A6A0H1R9_HYAAZ</name>
<feature type="compositionally biased region" description="Polar residues" evidence="1">
    <location>
        <begin position="164"/>
        <end position="178"/>
    </location>
</feature>
<reference evidence="2" key="3">
    <citation type="submission" date="2019-06" db="EMBL/GenBank/DDBJ databases">
        <authorList>
            <person name="Poynton C."/>
            <person name="Hasenbein S."/>
            <person name="Benoit J.B."/>
            <person name="Sepulveda M.S."/>
            <person name="Poelchau M.F."/>
            <person name="Murali S.C."/>
            <person name="Chen S."/>
            <person name="Glastad K.M."/>
            <person name="Werren J.H."/>
            <person name="Vineis J.H."/>
            <person name="Bowen J.L."/>
            <person name="Friedrich M."/>
            <person name="Jones J."/>
            <person name="Robertson H.M."/>
            <person name="Feyereisen R."/>
            <person name="Mechler-Hickson A."/>
            <person name="Mathers N."/>
            <person name="Lee C.E."/>
            <person name="Colbourne J.K."/>
            <person name="Biales A."/>
            <person name="Johnston J.S."/>
            <person name="Wellborn G.A."/>
            <person name="Rosendale A.J."/>
            <person name="Cridge A.G."/>
            <person name="Munoz-Torres M.C."/>
            <person name="Bain P.A."/>
            <person name="Manny A.R."/>
            <person name="Major K.M."/>
            <person name="Lambert F.N."/>
            <person name="Vulpe C.D."/>
            <person name="Tuck P."/>
            <person name="Blalock B.J."/>
            <person name="Lin Y.-Y."/>
            <person name="Smith M.E."/>
            <person name="Ochoa-Acuna H."/>
            <person name="Chen M.-J.M."/>
            <person name="Childers C.P."/>
            <person name="Qu J."/>
            <person name="Dugan S."/>
            <person name="Lee S.L."/>
            <person name="Chao H."/>
            <person name="Dinh H."/>
            <person name="Han Y."/>
            <person name="Doddapaneni H."/>
            <person name="Worley K.C."/>
            <person name="Muzny D.M."/>
            <person name="Gibbs R.A."/>
            <person name="Richards S."/>
        </authorList>
    </citation>
    <scope>NUCLEOTIDE SEQUENCE</scope>
    <source>
        <strain evidence="2">HAZT.00-mixed</strain>
        <tissue evidence="2">Whole organism</tissue>
    </source>
</reference>
<gene>
    <name evidence="2" type="ORF">HAZT_HAZT003785</name>
</gene>
<comment type="caution">
    <text evidence="2">The sequence shown here is derived from an EMBL/GenBank/DDBJ whole genome shotgun (WGS) entry which is preliminary data.</text>
</comment>
<sequence length="361" mass="39824">MLHHTVVTSSPLSYLSDSSYYIPGNSVETPGSSIAHQYISGSVRFDDDDLANRYIAVHGNLNLDTEEKKSTHEVQDSPGADGDEVLSADSSLEDQERYGLFFIGEEESFAGSEEHSEQVPFSKFYVPPRGDYRESENRGAVLQTLPEVHPSSVYFDSPVSISETAPAYQTPSRPSSRYGSPKVSTSAPAYAAPSTERTYRPPTTEASPSTTERTYQQVTTESQVRLSLFVIIVITAKETRVFVSVFFHVQSSICKIRTQCEKTFVRHAKPTRQQSWVQAYQAPSTPYQDLGPSQAVAAAASQPNFVRAGNNIYIPEEYDESSIPGVAGVDYPVHHQVPETGFQCQAQQHPGLYADTDARCQ</sequence>